<dbReference type="GO" id="GO:0009279">
    <property type="term" value="C:cell outer membrane"/>
    <property type="evidence" value="ECO:0007669"/>
    <property type="project" value="UniProtKB-SubCell"/>
</dbReference>
<gene>
    <name evidence="9" type="ordered locus">TMO_1064</name>
</gene>
<reference evidence="9 10" key="1">
    <citation type="journal article" date="2012" name="J. Am. Chem. Soc.">
        <title>Bacterial biosynthesis and maturation of the didemnin anti-cancer agents.</title>
        <authorList>
            <person name="Xu Y."/>
            <person name="Kersten R.D."/>
            <person name="Nam S.J."/>
            <person name="Lu L."/>
            <person name="Al-Suwailem A.M."/>
            <person name="Zheng H."/>
            <person name="Fenical W."/>
            <person name="Dorrestein P.C."/>
            <person name="Moore B.S."/>
            <person name="Qian P.Y."/>
        </authorList>
    </citation>
    <scope>NUCLEOTIDE SEQUENCE [LARGE SCALE GENOMIC DNA]</scope>
    <source>
        <strain evidence="9 10">KA081020-065</strain>
    </source>
</reference>
<evidence type="ECO:0000256" key="1">
    <source>
        <dbReference type="ARBA" id="ARBA00004442"/>
    </source>
</evidence>
<evidence type="ECO:0000256" key="6">
    <source>
        <dbReference type="ARBA" id="ARBA00023136"/>
    </source>
</evidence>
<keyword evidence="4" id="KW-1134">Transmembrane beta strand</keyword>
<dbReference type="GO" id="GO:0015288">
    <property type="term" value="F:porin activity"/>
    <property type="evidence" value="ECO:0007669"/>
    <property type="project" value="TreeGrafter"/>
</dbReference>
<feature type="chain" id="PRO_5003679631" evidence="8">
    <location>
        <begin position="22"/>
        <end position="476"/>
    </location>
</feature>
<comment type="subcellular location">
    <subcellularLocation>
        <location evidence="1">Cell outer membrane</location>
    </subcellularLocation>
</comment>
<dbReference type="Gene3D" id="1.20.1600.10">
    <property type="entry name" value="Outer membrane efflux proteins (OEP)"/>
    <property type="match status" value="1"/>
</dbReference>
<dbReference type="Pfam" id="PF02321">
    <property type="entry name" value="OEP"/>
    <property type="match status" value="2"/>
</dbReference>
<keyword evidence="10" id="KW-1185">Reference proteome</keyword>
<evidence type="ECO:0000313" key="10">
    <source>
        <dbReference type="Proteomes" id="UP000005258"/>
    </source>
</evidence>
<keyword evidence="8" id="KW-0732">Signal</keyword>
<evidence type="ECO:0000256" key="2">
    <source>
        <dbReference type="ARBA" id="ARBA00007613"/>
    </source>
</evidence>
<keyword evidence="6" id="KW-0472">Membrane</keyword>
<dbReference type="PANTHER" id="PTHR30026">
    <property type="entry name" value="OUTER MEMBRANE PROTEIN TOLC"/>
    <property type="match status" value="1"/>
</dbReference>
<keyword evidence="3" id="KW-0813">Transport</keyword>
<dbReference type="Proteomes" id="UP000005258">
    <property type="component" value="Chromosome"/>
</dbReference>
<dbReference type="GO" id="GO:1990281">
    <property type="term" value="C:efflux pump complex"/>
    <property type="evidence" value="ECO:0007669"/>
    <property type="project" value="TreeGrafter"/>
</dbReference>
<proteinExistence type="inferred from homology"/>
<dbReference type="SUPFAM" id="SSF56954">
    <property type="entry name" value="Outer membrane efflux proteins (OEP)"/>
    <property type="match status" value="1"/>
</dbReference>
<evidence type="ECO:0000313" key="9">
    <source>
        <dbReference type="EMBL" id="AFK52903.1"/>
    </source>
</evidence>
<evidence type="ECO:0000256" key="8">
    <source>
        <dbReference type="SAM" id="SignalP"/>
    </source>
</evidence>
<dbReference type="AlphaFoldDB" id="I3TJG5"/>
<comment type="similarity">
    <text evidence="2">Belongs to the outer membrane factor (OMF) (TC 1.B.17) family.</text>
</comment>
<dbReference type="EMBL" id="CP003236">
    <property type="protein sequence ID" value="AFK52903.1"/>
    <property type="molecule type" value="Genomic_DNA"/>
</dbReference>
<organism evidence="9 10">
    <name type="scientific">Tistrella mobilis (strain KA081020-065)</name>
    <dbReference type="NCBI Taxonomy" id="1110502"/>
    <lineage>
        <taxon>Bacteria</taxon>
        <taxon>Pseudomonadati</taxon>
        <taxon>Pseudomonadota</taxon>
        <taxon>Alphaproteobacteria</taxon>
        <taxon>Geminicoccales</taxon>
        <taxon>Geminicoccaceae</taxon>
        <taxon>Tistrella</taxon>
    </lineage>
</organism>
<dbReference type="InterPro" id="IPR051906">
    <property type="entry name" value="TolC-like"/>
</dbReference>
<keyword evidence="7" id="KW-0998">Cell outer membrane</keyword>
<keyword evidence="5" id="KW-0812">Transmembrane</keyword>
<dbReference type="eggNOG" id="COG1538">
    <property type="taxonomic scope" value="Bacteria"/>
</dbReference>
<dbReference type="HOGENOM" id="CLU_573558_0_0_5"/>
<name>I3TJG5_TISMK</name>
<evidence type="ECO:0000256" key="3">
    <source>
        <dbReference type="ARBA" id="ARBA00022448"/>
    </source>
</evidence>
<dbReference type="KEGG" id="tmo:TMO_1064"/>
<accession>I3TJG5</accession>
<protein>
    <submittedName>
        <fullName evidence="9">TolC family type I secretion outer membrane protein</fullName>
    </submittedName>
</protein>
<dbReference type="PANTHER" id="PTHR30026:SF22">
    <property type="entry name" value="OUTER MEMBRANE EFFLUX PROTEIN"/>
    <property type="match status" value="1"/>
</dbReference>
<evidence type="ECO:0000256" key="5">
    <source>
        <dbReference type="ARBA" id="ARBA00022692"/>
    </source>
</evidence>
<dbReference type="InterPro" id="IPR003423">
    <property type="entry name" value="OMP_efflux"/>
</dbReference>
<dbReference type="STRING" id="1110502.TMO_1064"/>
<feature type="signal peptide" evidence="8">
    <location>
        <begin position="1"/>
        <end position="21"/>
    </location>
</feature>
<sequence>MVLAGAAAAAVFTLDAGLASAMVDETAPAVEPALPGMPVLPPLPLPGAFRDGPVPVALAPDDWARFRDRLLTVAADHPRRAVAAARIDAARGRLGETRAGQYPAVDIGLDTSRRLADHGVDTLDSRIRGSDDRSDVVLTARQLLYDGGATFDRIDGARARVSAARNEDRDEAALLIRDAVIAHLDVLEARTRLDLARAEADAYRALEARIAERLDLGGGTRGDGLRIAARLSEALATEAAQSRALDTAAEAYLELYGQESPAGLILPPRPDAPREVQEAIGLIDGTSPALAARRDAERAARFDVDAADAEDWPELSLQVQGRRYDVFDDGRESDLVGRVVVSLPLYDGGARDGRQAQARAAMRAAEADTARIRRMLTRDVSAAVAVRAARDAELGALMSALEANEHARAIFRDEFEAGQRDLLDLIEVERDYHLAAARLVSGRVEAERAHWRLLEASGALGGAVGLLSLARQGDDE</sequence>
<dbReference type="GO" id="GO:0015562">
    <property type="term" value="F:efflux transmembrane transporter activity"/>
    <property type="evidence" value="ECO:0007669"/>
    <property type="project" value="InterPro"/>
</dbReference>
<evidence type="ECO:0000256" key="7">
    <source>
        <dbReference type="ARBA" id="ARBA00023237"/>
    </source>
</evidence>
<evidence type="ECO:0000256" key="4">
    <source>
        <dbReference type="ARBA" id="ARBA00022452"/>
    </source>
</evidence>